<dbReference type="InterPro" id="IPR023214">
    <property type="entry name" value="HAD_sf"/>
</dbReference>
<dbReference type="PRINTS" id="PR00119">
    <property type="entry name" value="CATATPASE"/>
</dbReference>
<dbReference type="GO" id="GO:0016887">
    <property type="term" value="F:ATP hydrolysis activity"/>
    <property type="evidence" value="ECO:0007669"/>
    <property type="project" value="InterPro"/>
</dbReference>
<dbReference type="AlphaFoldDB" id="A0A453NIN5"/>
<name>A0A453NIN5_AEGTS</name>
<dbReference type="FunFam" id="3.40.1110.10:FF:000013">
    <property type="entry name" value="Calcium-transporting ATPase"/>
    <property type="match status" value="1"/>
</dbReference>
<reference evidence="6" key="4">
    <citation type="submission" date="2019-03" db="UniProtKB">
        <authorList>
            <consortium name="EnsemblPlants"/>
        </authorList>
    </citation>
    <scope>IDENTIFICATION</scope>
</reference>
<dbReference type="FunFam" id="3.40.50.1000:FF:000011">
    <property type="entry name" value="Calcium-transporting ATPase"/>
    <property type="match status" value="1"/>
</dbReference>
<proteinExistence type="predicted"/>
<dbReference type="EnsemblPlants" id="AET6Gv20391500.18">
    <property type="protein sequence ID" value="AET6Gv20391500.18"/>
    <property type="gene ID" value="AET6Gv20391500"/>
</dbReference>
<evidence type="ECO:0000256" key="2">
    <source>
        <dbReference type="ARBA" id="ARBA00022692"/>
    </source>
</evidence>
<keyword evidence="4" id="KW-1133">Transmembrane helix</keyword>
<evidence type="ECO:0000256" key="1">
    <source>
        <dbReference type="ARBA" id="ARBA00004370"/>
    </source>
</evidence>
<dbReference type="Proteomes" id="UP000015105">
    <property type="component" value="Chromosome 6D"/>
</dbReference>
<reference evidence="6" key="5">
    <citation type="journal article" date="2021" name="G3 (Bethesda)">
        <title>Aegilops tauschii genome assembly Aet v5.0 features greater sequence contiguity and improved annotation.</title>
        <authorList>
            <person name="Wang L."/>
            <person name="Zhu T."/>
            <person name="Rodriguez J.C."/>
            <person name="Deal K.R."/>
            <person name="Dubcovsky J."/>
            <person name="McGuire P.E."/>
            <person name="Lux T."/>
            <person name="Spannagl M."/>
            <person name="Mayer K.F.X."/>
            <person name="Baldrich P."/>
            <person name="Meyers B.C."/>
            <person name="Huo N."/>
            <person name="Gu Y.Q."/>
            <person name="Zhou H."/>
            <person name="Devos K.M."/>
            <person name="Bennetzen J.L."/>
            <person name="Unver T."/>
            <person name="Budak H."/>
            <person name="Gulick P.J."/>
            <person name="Galiba G."/>
            <person name="Kalapos B."/>
            <person name="Nelson D.R."/>
            <person name="Li P."/>
            <person name="You F.M."/>
            <person name="Luo M.C."/>
            <person name="Dvorak J."/>
        </authorList>
    </citation>
    <scope>NUCLEOTIDE SEQUENCE [LARGE SCALE GENOMIC DNA]</scope>
    <source>
        <strain evidence="6">cv. AL8/78</strain>
    </source>
</reference>
<dbReference type="Gramene" id="AET6Gv20391500.18">
    <property type="protein sequence ID" value="AET6Gv20391500.18"/>
    <property type="gene ID" value="AET6Gv20391500"/>
</dbReference>
<protein>
    <recommendedName>
        <fullName evidence="8">Cation-transporting P-type ATPase C-terminal domain-containing protein</fullName>
    </recommendedName>
</protein>
<keyword evidence="3" id="KW-0460">Magnesium</keyword>
<evidence type="ECO:0008006" key="8">
    <source>
        <dbReference type="Google" id="ProtNLM"/>
    </source>
</evidence>
<keyword evidence="5" id="KW-0472">Membrane</keyword>
<dbReference type="PANTHER" id="PTHR24093">
    <property type="entry name" value="CATION TRANSPORTING ATPASE"/>
    <property type="match status" value="1"/>
</dbReference>
<keyword evidence="7" id="KW-1185">Reference proteome</keyword>
<evidence type="ECO:0000256" key="5">
    <source>
        <dbReference type="ARBA" id="ARBA00023136"/>
    </source>
</evidence>
<comment type="subcellular location">
    <subcellularLocation>
        <location evidence="1">Membrane</location>
    </subcellularLocation>
</comment>
<dbReference type="InterPro" id="IPR001757">
    <property type="entry name" value="P_typ_ATPase"/>
</dbReference>
<reference evidence="6" key="3">
    <citation type="journal article" date="2017" name="Nature">
        <title>Genome sequence of the progenitor of the wheat D genome Aegilops tauschii.</title>
        <authorList>
            <person name="Luo M.C."/>
            <person name="Gu Y.Q."/>
            <person name="Puiu D."/>
            <person name="Wang H."/>
            <person name="Twardziok S.O."/>
            <person name="Deal K.R."/>
            <person name="Huo N."/>
            <person name="Zhu T."/>
            <person name="Wang L."/>
            <person name="Wang Y."/>
            <person name="McGuire P.E."/>
            <person name="Liu S."/>
            <person name="Long H."/>
            <person name="Ramasamy R.K."/>
            <person name="Rodriguez J.C."/>
            <person name="Van S.L."/>
            <person name="Yuan L."/>
            <person name="Wang Z."/>
            <person name="Xia Z."/>
            <person name="Xiao L."/>
            <person name="Anderson O.D."/>
            <person name="Ouyang S."/>
            <person name="Liang Y."/>
            <person name="Zimin A.V."/>
            <person name="Pertea G."/>
            <person name="Qi P."/>
            <person name="Bennetzen J.L."/>
            <person name="Dai X."/>
            <person name="Dawson M.W."/>
            <person name="Muller H.G."/>
            <person name="Kugler K."/>
            <person name="Rivarola-Duarte L."/>
            <person name="Spannagl M."/>
            <person name="Mayer K.F.X."/>
            <person name="Lu F.H."/>
            <person name="Bevan M.W."/>
            <person name="Leroy P."/>
            <person name="Li P."/>
            <person name="You F.M."/>
            <person name="Sun Q."/>
            <person name="Liu Z."/>
            <person name="Lyons E."/>
            <person name="Wicker T."/>
            <person name="Salzberg S.L."/>
            <person name="Devos K.M."/>
            <person name="Dvorak J."/>
        </authorList>
    </citation>
    <scope>NUCLEOTIDE SEQUENCE [LARGE SCALE GENOMIC DNA]</scope>
    <source>
        <strain evidence="6">cv. AL8/78</strain>
    </source>
</reference>
<reference evidence="7" key="1">
    <citation type="journal article" date="2014" name="Science">
        <title>Ancient hybridizations among the ancestral genomes of bread wheat.</title>
        <authorList>
            <consortium name="International Wheat Genome Sequencing Consortium,"/>
            <person name="Marcussen T."/>
            <person name="Sandve S.R."/>
            <person name="Heier L."/>
            <person name="Spannagl M."/>
            <person name="Pfeifer M."/>
            <person name="Jakobsen K.S."/>
            <person name="Wulff B.B."/>
            <person name="Steuernagel B."/>
            <person name="Mayer K.F."/>
            <person name="Olsen O.A."/>
        </authorList>
    </citation>
    <scope>NUCLEOTIDE SEQUENCE [LARGE SCALE GENOMIC DNA]</scope>
    <source>
        <strain evidence="7">cv. AL8/78</strain>
    </source>
</reference>
<dbReference type="Pfam" id="PF13246">
    <property type="entry name" value="Cation_ATPase"/>
    <property type="match status" value="1"/>
</dbReference>
<dbReference type="PRINTS" id="PR00120">
    <property type="entry name" value="HATPASE"/>
</dbReference>
<reference evidence="7" key="2">
    <citation type="journal article" date="2017" name="Nat. Plants">
        <title>The Aegilops tauschii genome reveals multiple impacts of transposons.</title>
        <authorList>
            <person name="Zhao G."/>
            <person name="Zou C."/>
            <person name="Li K."/>
            <person name="Wang K."/>
            <person name="Li T."/>
            <person name="Gao L."/>
            <person name="Zhang X."/>
            <person name="Wang H."/>
            <person name="Yang Z."/>
            <person name="Liu X."/>
            <person name="Jiang W."/>
            <person name="Mao L."/>
            <person name="Kong X."/>
            <person name="Jiao Y."/>
            <person name="Jia J."/>
        </authorList>
    </citation>
    <scope>NUCLEOTIDE SEQUENCE [LARGE SCALE GENOMIC DNA]</scope>
    <source>
        <strain evidence="7">cv. AL8/78</strain>
    </source>
</reference>
<dbReference type="NCBIfam" id="TIGR01494">
    <property type="entry name" value="ATPase_P-type"/>
    <property type="match status" value="1"/>
</dbReference>
<dbReference type="InterPro" id="IPR036412">
    <property type="entry name" value="HAD-like_sf"/>
</dbReference>
<evidence type="ECO:0000256" key="4">
    <source>
        <dbReference type="ARBA" id="ARBA00022989"/>
    </source>
</evidence>
<dbReference type="Gene3D" id="3.40.1110.10">
    <property type="entry name" value="Calcium-transporting ATPase, cytoplasmic domain N"/>
    <property type="match status" value="1"/>
</dbReference>
<accession>A0A453NIN5</accession>
<evidence type="ECO:0000313" key="6">
    <source>
        <dbReference type="EnsemblPlants" id="AET6Gv20391500.18"/>
    </source>
</evidence>
<dbReference type="GO" id="GO:0005524">
    <property type="term" value="F:ATP binding"/>
    <property type="evidence" value="ECO:0007669"/>
    <property type="project" value="InterPro"/>
</dbReference>
<dbReference type="InterPro" id="IPR023299">
    <property type="entry name" value="ATPase_P-typ_cyto_dom_N"/>
</dbReference>
<sequence length="372" mass="40188">QDGSTVEVTGSPTEKAILSWGLELHMKFAVERSKSAIIHVSPFNSEKKRGGVAVIGRDSDVHVHWKGAAEIVLALCTNWLDVDGSTHEMTPDKANHFRKYIEDMAEQSLRCVAFAYRNLDPKDIPSEEQRINWELPDNDLTLIGIVGMKDPCRPGVRDAVELCTNSGVKVRMVTGDNLQTARAIALECGILTDPQASAPVIIEGKVFRAYNDAEREAVADKISVMGRSSPNDKLLLVKALKKNGHVVAVTGDGTNDAPALHEADIGLSMGIQGTEVAKESSDIIILDDNFASVVKVRPVCNLMIFSSTVDIVSLSLFTFNVLGGPLGSFCLCKYPKVHSIPAYCKCCGSYNQCGCCYFLGQCSSKCCSASLG</sequence>
<keyword evidence="2" id="KW-0812">Transmembrane</keyword>
<dbReference type="PANTHER" id="PTHR24093:SF521">
    <property type="entry name" value="CALCIUM-TRANSPORTING ATPASE"/>
    <property type="match status" value="1"/>
</dbReference>
<dbReference type="Gene3D" id="3.40.50.1000">
    <property type="entry name" value="HAD superfamily/HAD-like"/>
    <property type="match status" value="1"/>
</dbReference>
<dbReference type="GO" id="GO:0005886">
    <property type="term" value="C:plasma membrane"/>
    <property type="evidence" value="ECO:0007669"/>
    <property type="project" value="TreeGrafter"/>
</dbReference>
<dbReference type="GO" id="GO:0005388">
    <property type="term" value="F:P-type calcium transporter activity"/>
    <property type="evidence" value="ECO:0007669"/>
    <property type="project" value="TreeGrafter"/>
</dbReference>
<dbReference type="SUPFAM" id="SSF81660">
    <property type="entry name" value="Metal cation-transporting ATPase, ATP-binding domain N"/>
    <property type="match status" value="1"/>
</dbReference>
<dbReference type="SUPFAM" id="SSF56784">
    <property type="entry name" value="HAD-like"/>
    <property type="match status" value="1"/>
</dbReference>
<evidence type="ECO:0000256" key="3">
    <source>
        <dbReference type="ARBA" id="ARBA00022842"/>
    </source>
</evidence>
<evidence type="ECO:0000313" key="7">
    <source>
        <dbReference type="Proteomes" id="UP000015105"/>
    </source>
</evidence>
<organism evidence="6 7">
    <name type="scientific">Aegilops tauschii subsp. strangulata</name>
    <name type="common">Goatgrass</name>
    <dbReference type="NCBI Taxonomy" id="200361"/>
    <lineage>
        <taxon>Eukaryota</taxon>
        <taxon>Viridiplantae</taxon>
        <taxon>Streptophyta</taxon>
        <taxon>Embryophyta</taxon>
        <taxon>Tracheophyta</taxon>
        <taxon>Spermatophyta</taxon>
        <taxon>Magnoliopsida</taxon>
        <taxon>Liliopsida</taxon>
        <taxon>Poales</taxon>
        <taxon>Poaceae</taxon>
        <taxon>BOP clade</taxon>
        <taxon>Pooideae</taxon>
        <taxon>Triticodae</taxon>
        <taxon>Triticeae</taxon>
        <taxon>Triticinae</taxon>
        <taxon>Aegilops</taxon>
    </lineage>
</organism>